<accession>A0A9X4NIV0</accession>
<evidence type="ECO:0000313" key="1">
    <source>
        <dbReference type="EMBL" id="MDG4984911.1"/>
    </source>
</evidence>
<sequence>MNINFKFKKFVYQSGEVSDQPIIIFEDKDLNDSWLDAVLTDGDNDYTANEYLNIFNNYKFLSKQERNFNGENWDWEIADNGVITISDIYEQEDDWSEEDLRPSITISVIDLKTLFSEYRRQAKEFRTKLPEMQKQEDERRLLDENTFGF</sequence>
<reference evidence="1" key="1">
    <citation type="submission" date="2022-10" db="EMBL/GenBank/DDBJ databases">
        <authorList>
            <person name="Turner M.S."/>
            <person name="Huang W."/>
        </authorList>
    </citation>
    <scope>NUCLEOTIDE SEQUENCE</scope>
    <source>
        <strain evidence="1">3</strain>
    </source>
</reference>
<gene>
    <name evidence="1" type="ORF">OGZ51_12225</name>
</gene>
<protein>
    <submittedName>
        <fullName evidence="1">Uncharacterized protein</fullName>
    </submittedName>
</protein>
<dbReference type="EMBL" id="JAOWLY010000016">
    <property type="protein sequence ID" value="MDG4984911.1"/>
    <property type="molecule type" value="Genomic_DNA"/>
</dbReference>
<name>A0A9X4NIV0_9LACT</name>
<dbReference type="AlphaFoldDB" id="A0A9X4NIV0"/>
<proteinExistence type="predicted"/>
<organism evidence="1 2">
    <name type="scientific">Lactococcus lactis</name>
    <dbReference type="NCBI Taxonomy" id="1358"/>
    <lineage>
        <taxon>Bacteria</taxon>
        <taxon>Bacillati</taxon>
        <taxon>Bacillota</taxon>
        <taxon>Bacilli</taxon>
        <taxon>Lactobacillales</taxon>
        <taxon>Streptococcaceae</taxon>
        <taxon>Lactococcus</taxon>
    </lineage>
</organism>
<reference evidence="1" key="2">
    <citation type="journal article" date="2023" name="Food Microbiol.">
        <title>Evaluation of the fermentation potential of lactic acid bacteria isolated from herbs, fruits and vegetables as starter cultures in nut-based milk alternatives.</title>
        <authorList>
            <person name="Huang W."/>
            <person name="Dong A."/>
            <person name="Pham H.T."/>
            <person name="Zhou C."/>
            <person name="Huo Z."/>
            <person name="Watjen A.P."/>
            <person name="Prakash S."/>
            <person name="Bang-Berthelsen C.H."/>
            <person name="Turner M.S."/>
        </authorList>
    </citation>
    <scope>NUCLEOTIDE SEQUENCE</scope>
    <source>
        <strain evidence="1">3</strain>
    </source>
</reference>
<comment type="caution">
    <text evidence="1">The sequence shown here is derived from an EMBL/GenBank/DDBJ whole genome shotgun (WGS) entry which is preliminary data.</text>
</comment>
<dbReference type="Proteomes" id="UP001152614">
    <property type="component" value="Unassembled WGS sequence"/>
</dbReference>
<evidence type="ECO:0000313" key="2">
    <source>
        <dbReference type="Proteomes" id="UP001152614"/>
    </source>
</evidence>
<dbReference type="RefSeq" id="WP_278229334.1">
    <property type="nucleotide sequence ID" value="NZ_JAOWLY010000016.1"/>
</dbReference>